<dbReference type="InterPro" id="IPR026591">
    <property type="entry name" value="Sirtuin_cat_small_dom_sf"/>
</dbReference>
<dbReference type="Pfam" id="PF02146">
    <property type="entry name" value="SIR2"/>
    <property type="match status" value="1"/>
</dbReference>
<dbReference type="OrthoDB" id="9800582at2"/>
<keyword evidence="4" id="KW-0862">Zinc</keyword>
<keyword evidence="4" id="KW-0479">Metal-binding</keyword>
<dbReference type="eggNOG" id="COG0846">
    <property type="taxonomic scope" value="Bacteria"/>
</dbReference>
<keyword evidence="3" id="KW-0520">NAD</keyword>
<dbReference type="PATRIC" id="fig|1238182.3.peg.3748"/>
<evidence type="ECO:0000256" key="1">
    <source>
        <dbReference type="ARBA" id="ARBA00012928"/>
    </source>
</evidence>
<feature type="binding site" evidence="4">
    <location>
        <position position="124"/>
    </location>
    <ligand>
        <name>Zn(2+)</name>
        <dbReference type="ChEBI" id="CHEBI:29105"/>
    </ligand>
</feature>
<gene>
    <name evidence="6" type="ORF">C882_1794</name>
</gene>
<protein>
    <recommendedName>
        <fullName evidence="1">protein acetyllysine N-acetyltransferase</fullName>
        <ecNumber evidence="1">2.3.1.286</ecNumber>
    </recommendedName>
</protein>
<evidence type="ECO:0000256" key="2">
    <source>
        <dbReference type="ARBA" id="ARBA00022679"/>
    </source>
</evidence>
<dbReference type="InterPro" id="IPR029035">
    <property type="entry name" value="DHS-like_NAD/FAD-binding_dom"/>
</dbReference>
<name>K9GQ66_9PROT</name>
<dbReference type="RefSeq" id="WP_009542190.1">
    <property type="nucleotide sequence ID" value="NZ_ANHY01000020.1"/>
</dbReference>
<evidence type="ECO:0000313" key="6">
    <source>
        <dbReference type="EMBL" id="EKV27292.1"/>
    </source>
</evidence>
<feature type="domain" description="Deacetylase sirtuin-type" evidence="5">
    <location>
        <begin position="1"/>
        <end position="247"/>
    </location>
</feature>
<sequence>MFTMKGEWANDAPPQLMILSGAGLSAESGIRTFRDAGGLWEGHDIDTVCNFDNWRDNLELVHGFYQARREAAAKADPNPAHDAVARWQTRWPTHILTQNVDDLLERAGCTDVCHLHGRLQDMRCYDCDYEWEHGLGPWTVDQDACPDCGSTRGVKPGVVFFGEMAPEYRTLQRAMDSLRPRDVLLVVGTSGQVLPVARMGLEAPGPTILNNLEPSDVIPDRCFDHTLYRPAGEAVAEVEALLARYLD</sequence>
<dbReference type="InterPro" id="IPR003000">
    <property type="entry name" value="Sirtuin"/>
</dbReference>
<dbReference type="STRING" id="1238182.C882_1794"/>
<dbReference type="GO" id="GO:0017136">
    <property type="term" value="F:histone deacetylase activity, NAD-dependent"/>
    <property type="evidence" value="ECO:0007669"/>
    <property type="project" value="TreeGrafter"/>
</dbReference>
<accession>K9GQ66</accession>
<dbReference type="InterPro" id="IPR050134">
    <property type="entry name" value="NAD-dep_sirtuin_deacylases"/>
</dbReference>
<dbReference type="Gene3D" id="3.40.50.1220">
    <property type="entry name" value="TPP-binding domain"/>
    <property type="match status" value="1"/>
</dbReference>
<feature type="active site" description="Proton acceptor" evidence="4">
    <location>
        <position position="116"/>
    </location>
</feature>
<dbReference type="InterPro" id="IPR026590">
    <property type="entry name" value="Ssirtuin_cat_dom"/>
</dbReference>
<reference evidence="6 7" key="1">
    <citation type="journal article" date="2013" name="Genome Announc.">
        <title>Draft Genome Sequence of an Alphaproteobacterium, Caenispirillum salinarum AK4(T), Isolated from a Solar Saltern.</title>
        <authorList>
            <person name="Khatri I."/>
            <person name="Singh A."/>
            <person name="Korpole S."/>
            <person name="Pinnaka A.K."/>
            <person name="Subramanian S."/>
        </authorList>
    </citation>
    <scope>NUCLEOTIDE SEQUENCE [LARGE SCALE GENOMIC DNA]</scope>
    <source>
        <strain evidence="6 7">AK4</strain>
    </source>
</reference>
<evidence type="ECO:0000256" key="3">
    <source>
        <dbReference type="ARBA" id="ARBA00023027"/>
    </source>
</evidence>
<dbReference type="Proteomes" id="UP000009881">
    <property type="component" value="Unassembled WGS sequence"/>
</dbReference>
<dbReference type="EC" id="2.3.1.286" evidence="1"/>
<comment type="caution">
    <text evidence="6">The sequence shown here is derived from an EMBL/GenBank/DDBJ whole genome shotgun (WGS) entry which is preliminary data.</text>
</comment>
<dbReference type="PROSITE" id="PS50305">
    <property type="entry name" value="SIRTUIN"/>
    <property type="match status" value="1"/>
</dbReference>
<dbReference type="AlphaFoldDB" id="K9GQ66"/>
<keyword evidence="7" id="KW-1185">Reference proteome</keyword>
<organism evidence="6 7">
    <name type="scientific">Caenispirillum salinarum AK4</name>
    <dbReference type="NCBI Taxonomy" id="1238182"/>
    <lineage>
        <taxon>Bacteria</taxon>
        <taxon>Pseudomonadati</taxon>
        <taxon>Pseudomonadota</taxon>
        <taxon>Alphaproteobacteria</taxon>
        <taxon>Rhodospirillales</taxon>
        <taxon>Novispirillaceae</taxon>
        <taxon>Caenispirillum</taxon>
    </lineage>
</organism>
<dbReference type="GO" id="GO:0046872">
    <property type="term" value="F:metal ion binding"/>
    <property type="evidence" value="ECO:0007669"/>
    <property type="project" value="UniProtKB-KW"/>
</dbReference>
<dbReference type="PANTHER" id="PTHR11085">
    <property type="entry name" value="NAD-DEPENDENT PROTEIN DEACYLASE SIRTUIN-5, MITOCHONDRIAL-RELATED"/>
    <property type="match status" value="1"/>
</dbReference>
<feature type="binding site" evidence="4">
    <location>
        <position position="148"/>
    </location>
    <ligand>
        <name>Zn(2+)</name>
        <dbReference type="ChEBI" id="CHEBI:29105"/>
    </ligand>
</feature>
<proteinExistence type="predicted"/>
<dbReference type="GO" id="GO:0070403">
    <property type="term" value="F:NAD+ binding"/>
    <property type="evidence" value="ECO:0007669"/>
    <property type="project" value="InterPro"/>
</dbReference>
<dbReference type="EMBL" id="ANHY01000020">
    <property type="protein sequence ID" value="EKV27292.1"/>
    <property type="molecule type" value="Genomic_DNA"/>
</dbReference>
<evidence type="ECO:0000259" key="5">
    <source>
        <dbReference type="PROSITE" id="PS50305"/>
    </source>
</evidence>
<dbReference type="PANTHER" id="PTHR11085:SF10">
    <property type="entry name" value="NAD-DEPENDENT PROTEIN DEACYLASE SIRTUIN-5, MITOCHONDRIAL-RELATED"/>
    <property type="match status" value="1"/>
</dbReference>
<feature type="binding site" evidence="4">
    <location>
        <position position="127"/>
    </location>
    <ligand>
        <name>Zn(2+)</name>
        <dbReference type="ChEBI" id="CHEBI:29105"/>
    </ligand>
</feature>
<evidence type="ECO:0000313" key="7">
    <source>
        <dbReference type="Proteomes" id="UP000009881"/>
    </source>
</evidence>
<keyword evidence="2" id="KW-0808">Transferase</keyword>
<evidence type="ECO:0000256" key="4">
    <source>
        <dbReference type="PROSITE-ProRule" id="PRU00236"/>
    </source>
</evidence>
<dbReference type="Gene3D" id="3.30.1600.10">
    <property type="entry name" value="SIR2/SIRT2 'Small Domain"/>
    <property type="match status" value="1"/>
</dbReference>
<feature type="binding site" evidence="4">
    <location>
        <position position="145"/>
    </location>
    <ligand>
        <name>Zn(2+)</name>
        <dbReference type="ChEBI" id="CHEBI:29105"/>
    </ligand>
</feature>
<dbReference type="SUPFAM" id="SSF52467">
    <property type="entry name" value="DHS-like NAD/FAD-binding domain"/>
    <property type="match status" value="1"/>
</dbReference>